<accession>A0AAF3EA01</accession>
<dbReference type="GO" id="GO:2000060">
    <property type="term" value="P:positive regulation of ubiquitin-dependent protein catabolic process"/>
    <property type="evidence" value="ECO:0007669"/>
    <property type="project" value="TreeGrafter"/>
</dbReference>
<sequence length="548" mass="64161">MKEFEKHIVDFSKQLGCSFTDEDAPLQQWSTENCFEFLTRCLWKIDPETQFAKATEITDAVKLIGIRREFGYQTLLYGGLSDLIPLFLDLIEKIPKEEHFIEETKSVKEQLLAQACSTIQPGWVPEFCRRLMMRYDGRFWCPSEDFPEYVSPFQDVDHRKALQAGNDSRKWIAALLRIGGLKAGSLGKMDAMIVGKPRPAPKPRLKPELPPKPKLSPKTNTETESRMAEKRAKLEKLRAEIDEKKMHIIQIKCQHVLVEDKIQLFEKQMADVDERWTTLLENPEEGGERLQKVLNESAAKFERLEGKWKAMRDEKMGKLQELKEKYSSALEIENLREKAQTVRGKRKALIEEMQGKEQYIEKLKRRLEKLESDDCNRGMFTKRITEIVNNIRKQREEMDKVNKDILSLHKEIRWLSQAVQRTFGVIEEQLYREANQSYKGERSYKLFSKIHACCQKAMHCIERSGQLAKNVEELTDHAEIGRQSTVDTRLYQVLTDLEAVEAEKERFKEKIKENDANGFKCDCERTFFSYTELLYHRHPDEEQIYGFA</sequence>
<keyword evidence="3" id="KW-0175">Coiled coil</keyword>
<feature type="region of interest" description="Disordered" evidence="4">
    <location>
        <begin position="194"/>
        <end position="231"/>
    </location>
</feature>
<evidence type="ECO:0000256" key="3">
    <source>
        <dbReference type="SAM" id="Coils"/>
    </source>
</evidence>
<name>A0AAF3EA01_9BILA</name>
<dbReference type="InterPro" id="IPR048348">
    <property type="entry name" value="CCDC22_CC"/>
</dbReference>
<dbReference type="InterPro" id="IPR008530">
    <property type="entry name" value="CCDC22"/>
</dbReference>
<evidence type="ECO:0000256" key="1">
    <source>
        <dbReference type="ARBA" id="ARBA00006438"/>
    </source>
</evidence>
<protein>
    <recommendedName>
        <fullName evidence="2">Coiled-coil domain-containing protein 22 homolog</fullName>
    </recommendedName>
</protein>
<evidence type="ECO:0000256" key="4">
    <source>
        <dbReference type="SAM" id="MobiDB-lite"/>
    </source>
</evidence>
<dbReference type="GO" id="GO:0097602">
    <property type="term" value="F:cullin family protein binding"/>
    <property type="evidence" value="ECO:0007669"/>
    <property type="project" value="TreeGrafter"/>
</dbReference>
<proteinExistence type="inferred from homology"/>
<evidence type="ECO:0000313" key="7">
    <source>
        <dbReference type="Proteomes" id="UP000887575"/>
    </source>
</evidence>
<dbReference type="Pfam" id="PF05667">
    <property type="entry name" value="CCDC22_CC"/>
    <property type="match status" value="1"/>
</dbReference>
<feature type="compositionally biased region" description="Basic and acidic residues" evidence="4">
    <location>
        <begin position="221"/>
        <end position="231"/>
    </location>
</feature>
<dbReference type="Proteomes" id="UP000887575">
    <property type="component" value="Unassembled WGS sequence"/>
</dbReference>
<reference evidence="8" key="1">
    <citation type="submission" date="2024-02" db="UniProtKB">
        <authorList>
            <consortium name="WormBaseParasite"/>
        </authorList>
    </citation>
    <scope>IDENTIFICATION</scope>
</reference>
<dbReference type="WBParaSite" id="MBELARI_LOCUS1074">
    <property type="protein sequence ID" value="MBELARI_LOCUS1074"/>
    <property type="gene ID" value="MBELARI_LOCUS1074"/>
</dbReference>
<feature type="domain" description="CCDC22 coiled-coil" evidence="5">
    <location>
        <begin position="225"/>
        <end position="478"/>
    </location>
</feature>
<dbReference type="PANTHER" id="PTHR15668:SF4">
    <property type="entry name" value="COILED-COIL DOMAIN-CONTAINING PROTEIN 22"/>
    <property type="match status" value="1"/>
</dbReference>
<evidence type="ECO:0000256" key="2">
    <source>
        <dbReference type="ARBA" id="ARBA00017553"/>
    </source>
</evidence>
<dbReference type="PANTHER" id="PTHR15668">
    <property type="entry name" value="JM1 PROTEIN"/>
    <property type="match status" value="1"/>
</dbReference>
<feature type="coiled-coil region" evidence="3">
    <location>
        <begin position="332"/>
        <end position="411"/>
    </location>
</feature>
<evidence type="ECO:0000259" key="6">
    <source>
        <dbReference type="Pfam" id="PF21674"/>
    </source>
</evidence>
<keyword evidence="7" id="KW-1185">Reference proteome</keyword>
<comment type="similarity">
    <text evidence="1">Belongs to the CCDC22 family.</text>
</comment>
<dbReference type="Pfam" id="PF21674">
    <property type="entry name" value="CCDC22_N"/>
    <property type="match status" value="1"/>
</dbReference>
<evidence type="ECO:0000259" key="5">
    <source>
        <dbReference type="Pfam" id="PF05667"/>
    </source>
</evidence>
<organism evidence="7 8">
    <name type="scientific">Mesorhabditis belari</name>
    <dbReference type="NCBI Taxonomy" id="2138241"/>
    <lineage>
        <taxon>Eukaryota</taxon>
        <taxon>Metazoa</taxon>
        <taxon>Ecdysozoa</taxon>
        <taxon>Nematoda</taxon>
        <taxon>Chromadorea</taxon>
        <taxon>Rhabditida</taxon>
        <taxon>Rhabditina</taxon>
        <taxon>Rhabditomorpha</taxon>
        <taxon>Rhabditoidea</taxon>
        <taxon>Rhabditidae</taxon>
        <taxon>Mesorhabditinae</taxon>
        <taxon>Mesorhabditis</taxon>
    </lineage>
</organism>
<feature type="domain" description="CCDC22 N-terminal" evidence="6">
    <location>
        <begin position="1"/>
        <end position="95"/>
    </location>
</feature>
<dbReference type="InterPro" id="IPR048349">
    <property type="entry name" value="CCDC22_N"/>
</dbReference>
<dbReference type="AlphaFoldDB" id="A0AAF3EA01"/>
<evidence type="ECO:0000313" key="8">
    <source>
        <dbReference type="WBParaSite" id="MBELARI_LOCUS1074"/>
    </source>
</evidence>